<keyword evidence="1" id="KW-0812">Transmembrane</keyword>
<evidence type="ECO:0000313" key="2">
    <source>
        <dbReference type="EMBL" id="CCG41831.1"/>
    </source>
</evidence>
<dbReference type="AlphaFoldDB" id="H8FTX4"/>
<keyword evidence="3" id="KW-1185">Reference proteome</keyword>
<proteinExistence type="predicted"/>
<accession>H8FTX4</accession>
<comment type="caution">
    <text evidence="2">The sequence shown here is derived from an EMBL/GenBank/DDBJ whole genome shotgun (WGS) entry which is preliminary data.</text>
</comment>
<organism evidence="2 3">
    <name type="scientific">Magnetospirillum molischianum DSM 120</name>
    <dbReference type="NCBI Taxonomy" id="1150626"/>
    <lineage>
        <taxon>Bacteria</taxon>
        <taxon>Pseudomonadati</taxon>
        <taxon>Pseudomonadota</taxon>
        <taxon>Alphaproteobacteria</taxon>
        <taxon>Rhodospirillales</taxon>
        <taxon>Rhodospirillaceae</taxon>
        <taxon>Magnetospirillum</taxon>
    </lineage>
</organism>
<sequence length="99" mass="11278">MIKHPYAKRGMKQAGSTSNLLRRRDNARNFTLCIQTRMLGCVCNIPNNIEFLAFSYQLFVKFFQAIFIIFFVTALVTFGNPVVSHVVKHDCSEATSTEI</sequence>
<feature type="transmembrane region" description="Helical" evidence="1">
    <location>
        <begin position="58"/>
        <end position="78"/>
    </location>
</feature>
<dbReference type="Proteomes" id="UP000004169">
    <property type="component" value="Unassembled WGS sequence"/>
</dbReference>
<dbReference type="EMBL" id="CAHP01000022">
    <property type="protein sequence ID" value="CCG41831.1"/>
    <property type="molecule type" value="Genomic_DNA"/>
</dbReference>
<keyword evidence="1" id="KW-0472">Membrane</keyword>
<gene>
    <name evidence="2" type="ORF">PHAMO_290119</name>
</gene>
<evidence type="ECO:0000256" key="1">
    <source>
        <dbReference type="SAM" id="Phobius"/>
    </source>
</evidence>
<protein>
    <submittedName>
        <fullName evidence="2">Uncharacterized protein</fullName>
    </submittedName>
</protein>
<keyword evidence="1" id="KW-1133">Transmembrane helix</keyword>
<name>H8FTX4_MAGML</name>
<evidence type="ECO:0000313" key="3">
    <source>
        <dbReference type="Proteomes" id="UP000004169"/>
    </source>
</evidence>
<reference evidence="2 3" key="1">
    <citation type="journal article" date="2012" name="J. Bacteriol.">
        <title>Draft Genome Sequence of the Purple Photosynthetic Bacterium Phaeospirillum molischianum DSM120, a Particularly Versatile Bacterium.</title>
        <authorList>
            <person name="Duquesne K."/>
            <person name="Prima V."/>
            <person name="Ji B."/>
            <person name="Rouy Z."/>
            <person name="Medigue C."/>
            <person name="Talla E."/>
            <person name="Sturgis J.N."/>
        </authorList>
    </citation>
    <scope>NUCLEOTIDE SEQUENCE [LARGE SCALE GENOMIC DNA]</scope>
    <source>
        <strain evidence="3">DSM120</strain>
    </source>
</reference>